<proteinExistence type="inferred from homology"/>
<name>F7A1E5_CIOIN</name>
<reference evidence="4" key="4">
    <citation type="submission" date="2025-09" db="UniProtKB">
        <authorList>
            <consortium name="Ensembl"/>
        </authorList>
    </citation>
    <scope>IDENTIFICATION</scope>
</reference>
<feature type="transmembrane region" description="Helical" evidence="3">
    <location>
        <begin position="76"/>
        <end position="96"/>
    </location>
</feature>
<dbReference type="EMBL" id="EAAA01000267">
    <property type="status" value="NOT_ANNOTATED_CDS"/>
    <property type="molecule type" value="Genomic_DNA"/>
</dbReference>
<feature type="transmembrane region" description="Helical" evidence="3">
    <location>
        <begin position="141"/>
        <end position="160"/>
    </location>
</feature>
<feature type="region of interest" description="Disordered" evidence="2">
    <location>
        <begin position="266"/>
        <end position="286"/>
    </location>
</feature>
<dbReference type="Ensembl" id="ENSCINT00000029306.2">
    <property type="protein sequence ID" value="ENSCINP00000029060.2"/>
    <property type="gene ID" value="ENSCING00000023195.1"/>
</dbReference>
<protein>
    <submittedName>
        <fullName evidence="4">Uncharacterized protein</fullName>
    </submittedName>
</protein>
<evidence type="ECO:0000256" key="3">
    <source>
        <dbReference type="SAM" id="Phobius"/>
    </source>
</evidence>
<dbReference type="SUPFAM" id="SSF103473">
    <property type="entry name" value="MFS general substrate transporter"/>
    <property type="match status" value="1"/>
</dbReference>
<feature type="transmembrane region" description="Helical" evidence="3">
    <location>
        <begin position="166"/>
        <end position="189"/>
    </location>
</feature>
<keyword evidence="3" id="KW-0812">Transmembrane</keyword>
<accession>F7A1E5</accession>
<organism evidence="4 5">
    <name type="scientific">Ciona intestinalis</name>
    <name type="common">Transparent sea squirt</name>
    <name type="synonym">Ascidia intestinalis</name>
    <dbReference type="NCBI Taxonomy" id="7719"/>
    <lineage>
        <taxon>Eukaryota</taxon>
        <taxon>Metazoa</taxon>
        <taxon>Chordata</taxon>
        <taxon>Tunicata</taxon>
        <taxon>Ascidiacea</taxon>
        <taxon>Phlebobranchia</taxon>
        <taxon>Cionidae</taxon>
        <taxon>Ciona</taxon>
    </lineage>
</organism>
<dbReference type="PANTHER" id="PTHR10686">
    <property type="entry name" value="FOLATE TRANSPORTER"/>
    <property type="match status" value="1"/>
</dbReference>
<dbReference type="GO" id="GO:0090482">
    <property type="term" value="F:vitamin transmembrane transporter activity"/>
    <property type="evidence" value="ECO:0007669"/>
    <property type="project" value="InterPro"/>
</dbReference>
<reference evidence="4" key="3">
    <citation type="submission" date="2025-08" db="UniProtKB">
        <authorList>
            <consortium name="Ensembl"/>
        </authorList>
    </citation>
    <scope>IDENTIFICATION</scope>
</reference>
<evidence type="ECO:0000256" key="1">
    <source>
        <dbReference type="ARBA" id="ARBA00005773"/>
    </source>
</evidence>
<reference evidence="4" key="2">
    <citation type="journal article" date="2008" name="Genome Biol.">
        <title>Improved genome assembly and evidence-based global gene model set for the chordate Ciona intestinalis: new insight into intron and operon populations.</title>
        <authorList>
            <person name="Satou Y."/>
            <person name="Mineta K."/>
            <person name="Ogasawara M."/>
            <person name="Sasakura Y."/>
            <person name="Shoguchi E."/>
            <person name="Ueno K."/>
            <person name="Yamada L."/>
            <person name="Matsumoto J."/>
            <person name="Wasserscheid J."/>
            <person name="Dewar K."/>
            <person name="Wiley G.B."/>
            <person name="Macmil S.L."/>
            <person name="Roe B.A."/>
            <person name="Zeller R.W."/>
            <person name="Hastings K.E."/>
            <person name="Lemaire P."/>
            <person name="Lindquist E."/>
            <person name="Endo T."/>
            <person name="Hotta K."/>
            <person name="Inaba K."/>
        </authorList>
    </citation>
    <scope>NUCLEOTIDE SEQUENCE [LARGE SCALE GENOMIC DNA]</scope>
    <source>
        <strain evidence="4">wild type</strain>
    </source>
</reference>
<dbReference type="OMA" id="WVKCGEL"/>
<reference evidence="5" key="1">
    <citation type="journal article" date="2002" name="Science">
        <title>The draft genome of Ciona intestinalis: insights into chordate and vertebrate origins.</title>
        <authorList>
            <person name="Dehal P."/>
            <person name="Satou Y."/>
            <person name="Campbell R.K."/>
            <person name="Chapman J."/>
            <person name="Degnan B."/>
            <person name="De Tomaso A."/>
            <person name="Davidson B."/>
            <person name="Di Gregorio A."/>
            <person name="Gelpke M."/>
            <person name="Goodstein D.M."/>
            <person name="Harafuji N."/>
            <person name="Hastings K.E."/>
            <person name="Ho I."/>
            <person name="Hotta K."/>
            <person name="Huang W."/>
            <person name="Kawashima T."/>
            <person name="Lemaire P."/>
            <person name="Martinez D."/>
            <person name="Meinertzhagen I.A."/>
            <person name="Necula S."/>
            <person name="Nonaka M."/>
            <person name="Putnam N."/>
            <person name="Rash S."/>
            <person name="Saiga H."/>
            <person name="Satake M."/>
            <person name="Terry A."/>
            <person name="Yamada L."/>
            <person name="Wang H.G."/>
            <person name="Awazu S."/>
            <person name="Azumi K."/>
            <person name="Boore J."/>
            <person name="Branno M."/>
            <person name="Chin-Bow S."/>
            <person name="DeSantis R."/>
            <person name="Doyle S."/>
            <person name="Francino P."/>
            <person name="Keys D.N."/>
            <person name="Haga S."/>
            <person name="Hayashi H."/>
            <person name="Hino K."/>
            <person name="Imai K.S."/>
            <person name="Inaba K."/>
            <person name="Kano S."/>
            <person name="Kobayashi K."/>
            <person name="Kobayashi M."/>
            <person name="Lee B.I."/>
            <person name="Makabe K.W."/>
            <person name="Manohar C."/>
            <person name="Matassi G."/>
            <person name="Medina M."/>
            <person name="Mochizuki Y."/>
            <person name="Mount S."/>
            <person name="Morishita T."/>
            <person name="Miura S."/>
            <person name="Nakayama A."/>
            <person name="Nishizaka S."/>
            <person name="Nomoto H."/>
            <person name="Ohta F."/>
            <person name="Oishi K."/>
            <person name="Rigoutsos I."/>
            <person name="Sano M."/>
            <person name="Sasaki A."/>
            <person name="Sasakura Y."/>
            <person name="Shoguchi E."/>
            <person name="Shin-i T."/>
            <person name="Spagnuolo A."/>
            <person name="Stainier D."/>
            <person name="Suzuki M.M."/>
            <person name="Tassy O."/>
            <person name="Takatori N."/>
            <person name="Tokuoka M."/>
            <person name="Yagi K."/>
            <person name="Yoshizaki F."/>
            <person name="Wada S."/>
            <person name="Zhang C."/>
            <person name="Hyatt P.D."/>
            <person name="Larimer F."/>
            <person name="Detter C."/>
            <person name="Doggett N."/>
            <person name="Glavina T."/>
            <person name="Hawkins T."/>
            <person name="Richardson P."/>
            <person name="Lucas S."/>
            <person name="Kohara Y."/>
            <person name="Levine M."/>
            <person name="Satoh N."/>
            <person name="Rokhsar D.S."/>
        </authorList>
    </citation>
    <scope>NUCLEOTIDE SEQUENCE [LARGE SCALE GENOMIC DNA]</scope>
</reference>
<dbReference type="GeneTree" id="ENSGT00950000183022"/>
<evidence type="ECO:0000313" key="5">
    <source>
        <dbReference type="Proteomes" id="UP000008144"/>
    </source>
</evidence>
<dbReference type="InterPro" id="IPR002666">
    <property type="entry name" value="Folate_carrier"/>
</dbReference>
<dbReference type="AlphaFoldDB" id="F7A1E5"/>
<dbReference type="GO" id="GO:0016020">
    <property type="term" value="C:membrane"/>
    <property type="evidence" value="ECO:0007669"/>
    <property type="project" value="InterPro"/>
</dbReference>
<dbReference type="InterPro" id="IPR036259">
    <property type="entry name" value="MFS_trans_sf"/>
</dbReference>
<dbReference type="Proteomes" id="UP000008144">
    <property type="component" value="Chromosome 1"/>
</dbReference>
<feature type="transmembrane region" description="Helical" evidence="3">
    <location>
        <begin position="116"/>
        <end position="134"/>
    </location>
</feature>
<dbReference type="HOGENOM" id="CLU_090197_0_0_1"/>
<keyword evidence="3" id="KW-1133">Transmembrane helix</keyword>
<keyword evidence="5" id="KW-1185">Reference proteome</keyword>
<dbReference type="Pfam" id="PF01770">
    <property type="entry name" value="Folate_carrier"/>
    <property type="match status" value="1"/>
</dbReference>
<feature type="region of interest" description="Disordered" evidence="2">
    <location>
        <begin position="1"/>
        <end position="25"/>
    </location>
</feature>
<dbReference type="PANTHER" id="PTHR10686:SF18">
    <property type="entry name" value="IP11787P-RELATED"/>
    <property type="match status" value="1"/>
</dbReference>
<sequence length="286" mass="31548">MSGSIESTHLNEENPAEEASEVNADGITIEERGTSFSAPKPNPKNKSKIDWKGVLVRLWADVKGCYMNTVLLRWSLWWALSTCGWLLVVNYAQNLWETIHSSAEGEVYNGAVEATATVLGALGAFCVGFIKLNWTRWGEIALGLCSLCKCGLLLLMYWTTDIWLCYAAYVGFIVLYNFVITITQFQLAVGLNTQRFALVFGVNTFTAVLLNTVLTVILIDKAGFGLDVNTQFIIYSGYFAIIAVIFLLHGVYFLCKNGFSGGSSFSVSAPEEEDPKTIKISEQTPL</sequence>
<evidence type="ECO:0000313" key="4">
    <source>
        <dbReference type="Ensembl" id="ENSCINP00000029060.2"/>
    </source>
</evidence>
<feature type="transmembrane region" description="Helical" evidence="3">
    <location>
        <begin position="196"/>
        <end position="220"/>
    </location>
</feature>
<dbReference type="Gene3D" id="1.20.1250.20">
    <property type="entry name" value="MFS general substrate transporter like domains"/>
    <property type="match status" value="1"/>
</dbReference>
<accession>A0A1W2WK03</accession>
<evidence type="ECO:0000256" key="2">
    <source>
        <dbReference type="SAM" id="MobiDB-lite"/>
    </source>
</evidence>
<comment type="similarity">
    <text evidence="1">Belongs to the reduced folate carrier (RFC) transporter (TC 2.A.48) family.</text>
</comment>
<keyword evidence="3" id="KW-0472">Membrane</keyword>
<dbReference type="InParanoid" id="F7A1E5"/>
<feature type="transmembrane region" description="Helical" evidence="3">
    <location>
        <begin position="232"/>
        <end position="255"/>
    </location>
</feature>